<name>A0A7X0KJQ9_9HYPH</name>
<accession>A0A7X0KJQ9</accession>
<sequence length="125" mass="13820">MIVLDTSAVLAAMLQESGAERVHAIVDESIVCTVNVTEIISKLADKGYDEIEVRQQYENLRLQVAPFDHHLALIAGHLRPMTRHKGLSLGDRACLALAIREGATAFTADRKWADLDVGCRIEIIR</sequence>
<dbReference type="AlphaFoldDB" id="A0A7X0KJQ9"/>
<evidence type="ECO:0000313" key="3">
    <source>
        <dbReference type="Proteomes" id="UP000536262"/>
    </source>
</evidence>
<dbReference type="CDD" id="cd18682">
    <property type="entry name" value="PIN_VapC-like"/>
    <property type="match status" value="1"/>
</dbReference>
<dbReference type="InterPro" id="IPR029060">
    <property type="entry name" value="PIN-like_dom_sf"/>
</dbReference>
<protein>
    <submittedName>
        <fullName evidence="2">PIN domain nuclease of toxin-antitoxin system</fullName>
    </submittedName>
</protein>
<organism evidence="2 3">
    <name type="scientific">Aminobacter aganoensis</name>
    <dbReference type="NCBI Taxonomy" id="83264"/>
    <lineage>
        <taxon>Bacteria</taxon>
        <taxon>Pseudomonadati</taxon>
        <taxon>Pseudomonadota</taxon>
        <taxon>Alphaproteobacteria</taxon>
        <taxon>Hyphomicrobiales</taxon>
        <taxon>Phyllobacteriaceae</taxon>
        <taxon>Aminobacter</taxon>
    </lineage>
</organism>
<dbReference type="Pfam" id="PF01850">
    <property type="entry name" value="PIN"/>
    <property type="match status" value="1"/>
</dbReference>
<feature type="domain" description="PIN" evidence="1">
    <location>
        <begin position="2"/>
        <end position="116"/>
    </location>
</feature>
<dbReference type="RefSeq" id="WP_055978486.1">
    <property type="nucleotide sequence ID" value="NZ_BAABEG010000001.1"/>
</dbReference>
<dbReference type="Gene3D" id="3.40.50.1010">
    <property type="entry name" value="5'-nuclease"/>
    <property type="match status" value="1"/>
</dbReference>
<dbReference type="InterPro" id="IPR002716">
    <property type="entry name" value="PIN_dom"/>
</dbReference>
<comment type="caution">
    <text evidence="2">The sequence shown here is derived from an EMBL/GenBank/DDBJ whole genome shotgun (WGS) entry which is preliminary data.</text>
</comment>
<proteinExistence type="predicted"/>
<dbReference type="SUPFAM" id="SSF88723">
    <property type="entry name" value="PIN domain-like"/>
    <property type="match status" value="1"/>
</dbReference>
<dbReference type="Proteomes" id="UP000536262">
    <property type="component" value="Unassembled WGS sequence"/>
</dbReference>
<evidence type="ECO:0000259" key="1">
    <source>
        <dbReference type="Pfam" id="PF01850"/>
    </source>
</evidence>
<keyword evidence="3" id="KW-1185">Reference proteome</keyword>
<reference evidence="2 3" key="1">
    <citation type="submission" date="2020-08" db="EMBL/GenBank/DDBJ databases">
        <title>Genomic Encyclopedia of Type Strains, Phase IV (KMG-IV): sequencing the most valuable type-strain genomes for metagenomic binning, comparative biology and taxonomic classification.</title>
        <authorList>
            <person name="Goeker M."/>
        </authorList>
    </citation>
    <scope>NUCLEOTIDE SEQUENCE [LARGE SCALE GENOMIC DNA]</scope>
    <source>
        <strain evidence="2 3">DSM 7051</strain>
    </source>
</reference>
<gene>
    <name evidence="2" type="ORF">GGR00_001121</name>
</gene>
<evidence type="ECO:0000313" key="2">
    <source>
        <dbReference type="EMBL" id="MBB6353353.1"/>
    </source>
</evidence>
<dbReference type="EMBL" id="JACHOU010000002">
    <property type="protein sequence ID" value="MBB6353353.1"/>
    <property type="molecule type" value="Genomic_DNA"/>
</dbReference>